<organism evidence="19">
    <name type="scientific">Arion vulgaris</name>
    <dbReference type="NCBI Taxonomy" id="1028688"/>
    <lineage>
        <taxon>Eukaryota</taxon>
        <taxon>Metazoa</taxon>
        <taxon>Spiralia</taxon>
        <taxon>Lophotrochozoa</taxon>
        <taxon>Mollusca</taxon>
        <taxon>Gastropoda</taxon>
        <taxon>Heterobranchia</taxon>
        <taxon>Euthyneura</taxon>
        <taxon>Panpulmonata</taxon>
        <taxon>Eupulmonata</taxon>
        <taxon>Stylommatophora</taxon>
        <taxon>Helicina</taxon>
        <taxon>Arionoidea</taxon>
        <taxon>Arionidae</taxon>
        <taxon>Arion</taxon>
    </lineage>
</organism>
<feature type="region of interest" description="Disordered" evidence="18">
    <location>
        <begin position="161"/>
        <end position="275"/>
    </location>
</feature>
<name>A0A0B6ZT94_9EUPU</name>
<comment type="similarity">
    <text evidence="13">Belongs to the RNA polymerase II subunit 5-mediating protein family.</text>
</comment>
<feature type="compositionally biased region" description="Basic and acidic residues" evidence="18">
    <location>
        <begin position="229"/>
        <end position="247"/>
    </location>
</feature>
<evidence type="ECO:0000256" key="13">
    <source>
        <dbReference type="ARBA" id="ARBA00038295"/>
    </source>
</evidence>
<feature type="compositionally biased region" description="Basic and acidic residues" evidence="18">
    <location>
        <begin position="1"/>
        <end position="17"/>
    </location>
</feature>
<proteinExistence type="inferred from homology"/>
<keyword evidence="11" id="KW-0539">Nucleus</keyword>
<feature type="region of interest" description="Disordered" evidence="18">
    <location>
        <begin position="346"/>
        <end position="371"/>
    </location>
</feature>
<comment type="function">
    <text evidence="14">Plays a central role in maintaining S6K1 signaling and BAD phosphorylation under normal growth conditions thereby protecting cells from potential deleterious effects of sustained S6K1 signaling. The URI1-PPP1CC complex acts as a central component of a negative feedback mechanism that counteracts excessive S6K1 survival signaling to BAD in response to growth factors. Mediates inhibition of PPP1CC phosphatase activity in mitochondria. Coordinates the regulation of nutrient-sensitive gene expression availability in a mTOR-dependent manner. Seems to be a scaffolding protein able to assemble a prefoldin-like complex that contains PFDs and proteins with roles in transcription and ubiquitination.</text>
</comment>
<evidence type="ECO:0000256" key="2">
    <source>
        <dbReference type="ARBA" id="ARBA00004173"/>
    </source>
</evidence>
<dbReference type="GO" id="GO:0000122">
    <property type="term" value="P:negative regulation of transcription by RNA polymerase II"/>
    <property type="evidence" value="ECO:0007669"/>
    <property type="project" value="TreeGrafter"/>
</dbReference>
<evidence type="ECO:0000256" key="3">
    <source>
        <dbReference type="ARBA" id="ARBA00004279"/>
    </source>
</evidence>
<evidence type="ECO:0000256" key="1">
    <source>
        <dbReference type="ARBA" id="ARBA00004123"/>
    </source>
</evidence>
<dbReference type="GO" id="GO:0003682">
    <property type="term" value="F:chromatin binding"/>
    <property type="evidence" value="ECO:0007669"/>
    <property type="project" value="TreeGrafter"/>
</dbReference>
<evidence type="ECO:0000256" key="4">
    <source>
        <dbReference type="ARBA" id="ARBA00004496"/>
    </source>
</evidence>
<dbReference type="InterPro" id="IPR009053">
    <property type="entry name" value="Prefoldin"/>
</dbReference>
<keyword evidence="8" id="KW-0805">Transcription regulation</keyword>
<evidence type="ECO:0000256" key="12">
    <source>
        <dbReference type="ARBA" id="ARBA00023273"/>
    </source>
</evidence>
<dbReference type="PANTHER" id="PTHR15111">
    <property type="entry name" value="RNA POLYMERASE II SUBUNIT 5-MEDIATING PROTEIN NNX3"/>
    <property type="match status" value="1"/>
</dbReference>
<feature type="compositionally biased region" description="Basic and acidic residues" evidence="18">
    <location>
        <begin position="417"/>
        <end position="427"/>
    </location>
</feature>
<evidence type="ECO:0000256" key="7">
    <source>
        <dbReference type="ARBA" id="ARBA00022553"/>
    </source>
</evidence>
<dbReference type="GO" id="GO:0030425">
    <property type="term" value="C:dendrite"/>
    <property type="evidence" value="ECO:0007669"/>
    <property type="project" value="UniProtKB-SubCell"/>
</dbReference>
<dbReference type="Pfam" id="PF02996">
    <property type="entry name" value="Prefoldin"/>
    <property type="match status" value="1"/>
</dbReference>
<keyword evidence="9" id="KW-0496">Mitochondrion</keyword>
<dbReference type="GO" id="GO:0003714">
    <property type="term" value="F:transcription corepressor activity"/>
    <property type="evidence" value="ECO:0007669"/>
    <property type="project" value="TreeGrafter"/>
</dbReference>
<dbReference type="EMBL" id="HACG01024943">
    <property type="protein sequence ID" value="CEK71808.1"/>
    <property type="molecule type" value="Transcribed_RNA"/>
</dbReference>
<dbReference type="CDD" id="cd23159">
    <property type="entry name" value="Prefoldin_URI1"/>
    <property type="match status" value="1"/>
</dbReference>
<reference evidence="19" key="1">
    <citation type="submission" date="2014-12" db="EMBL/GenBank/DDBJ databases">
        <title>Insight into the proteome of Arion vulgaris.</title>
        <authorList>
            <person name="Aradska J."/>
            <person name="Bulat T."/>
            <person name="Smidak R."/>
            <person name="Sarate P."/>
            <person name="Gangsoo J."/>
            <person name="Sialana F."/>
            <person name="Bilban M."/>
            <person name="Lubec G."/>
        </authorList>
    </citation>
    <scope>NUCLEOTIDE SEQUENCE</scope>
    <source>
        <tissue evidence="19">Skin</tissue>
    </source>
</reference>
<accession>A0A0B6ZT94</accession>
<dbReference type="GO" id="GO:0005634">
    <property type="term" value="C:nucleus"/>
    <property type="evidence" value="ECO:0007669"/>
    <property type="project" value="UniProtKB-SubCell"/>
</dbReference>
<feature type="compositionally biased region" description="Basic and acidic residues" evidence="18">
    <location>
        <begin position="161"/>
        <end position="201"/>
    </location>
</feature>
<keyword evidence="7" id="KW-0597">Phosphoprotein</keyword>
<dbReference type="AlphaFoldDB" id="A0A0B6ZT94"/>
<evidence type="ECO:0000256" key="18">
    <source>
        <dbReference type="SAM" id="MobiDB-lite"/>
    </source>
</evidence>
<evidence type="ECO:0000256" key="11">
    <source>
        <dbReference type="ARBA" id="ARBA00023242"/>
    </source>
</evidence>
<evidence type="ECO:0000256" key="16">
    <source>
        <dbReference type="ARBA" id="ARBA00078910"/>
    </source>
</evidence>
<keyword evidence="12" id="KW-0966">Cell projection</keyword>
<evidence type="ECO:0000256" key="14">
    <source>
        <dbReference type="ARBA" id="ARBA00053952"/>
    </source>
</evidence>
<evidence type="ECO:0000256" key="8">
    <source>
        <dbReference type="ARBA" id="ARBA00023015"/>
    </source>
</evidence>
<dbReference type="FunFam" id="1.10.287.370:FF:000008">
    <property type="entry name" value="unconventional prefoldin RPB5 interactor 1"/>
    <property type="match status" value="1"/>
</dbReference>
<evidence type="ECO:0000256" key="9">
    <source>
        <dbReference type="ARBA" id="ARBA00023128"/>
    </source>
</evidence>
<keyword evidence="6" id="KW-0678">Repressor</keyword>
<evidence type="ECO:0000256" key="5">
    <source>
        <dbReference type="ARBA" id="ARBA00022490"/>
    </source>
</evidence>
<evidence type="ECO:0000256" key="15">
    <source>
        <dbReference type="ARBA" id="ARBA00064379"/>
    </source>
</evidence>
<dbReference type="InterPro" id="IPR004127">
    <property type="entry name" value="Prefoldin_subunit_alpha"/>
</dbReference>
<dbReference type="Gene3D" id="1.10.287.370">
    <property type="match status" value="1"/>
</dbReference>
<protein>
    <recommendedName>
        <fullName evidence="17">Protein phosphatase 1 regulatory subunit 19</fullName>
    </recommendedName>
    <alternativeName>
        <fullName evidence="16">RNA polymerase II subunit 5-mediating protein</fullName>
    </alternativeName>
</protein>
<comment type="subunit">
    <text evidence="15">Homodimer. Component of the PAQosome complex which is responsible for the biogenesis of several protein complexes and which consists of R2TP complex members RUVBL1, RUVBL2, RPAP3 and PIH1D1, URI complex members PFDN2, PFDN6, PDRG1, UXT and URI1 as well as ASDURF, POLR2E and DNAAF10/WDR92. Interacts with POLR2E/RPB5, RUVBL2 and RUVBL1. Interacts with PFDN2, PFDN4 and STAP1; the interactions are phosphorylation-dependent and occur in a growth-dependent manner in the mitochondrion. Interacts with UXT. Interacts with PPP1CC; the interaction is phosphorylation-dependent and occurs in a growth factor-dependent manner. Interacts (via the middle C-terminal region) with GTF2F1 and GTF2F2. Interacts with DMAP1. Interacts with TSC1 and TSC2. Interacts with PRPF8 and EFTUD2 in a ZNHIT2-dependent manner.</text>
</comment>
<feature type="region of interest" description="Disordered" evidence="18">
    <location>
        <begin position="1"/>
        <end position="24"/>
    </location>
</feature>
<dbReference type="PANTHER" id="PTHR15111:SF0">
    <property type="entry name" value="UNCONVENTIONAL PREFOLDIN RPB5 INTERACTOR 1"/>
    <property type="match status" value="1"/>
</dbReference>
<comment type="subcellular location">
    <subcellularLocation>
        <location evidence="3">Cell projection</location>
        <location evidence="3">Dendrite</location>
    </subcellularLocation>
    <subcellularLocation>
        <location evidence="4">Cytoplasm</location>
    </subcellularLocation>
    <subcellularLocation>
        <location evidence="2">Mitochondrion</location>
    </subcellularLocation>
    <subcellularLocation>
        <location evidence="1">Nucleus</location>
    </subcellularLocation>
</comment>
<keyword evidence="5" id="KW-0963">Cytoplasm</keyword>
<evidence type="ECO:0000256" key="17">
    <source>
        <dbReference type="ARBA" id="ARBA00082683"/>
    </source>
</evidence>
<sequence>MDPRQLSRLQEEQRKAMSETSGKIEQMKQFKEDYRALQDRLKTLPDKVTHSVMVPFGKLAFMPGHLVHTNEILVLLGDNWFVDRSAKQAADIAGRRIKELDKSLDDLKAQQKLLEPRFDFTSELQAEIQGLGDVKEIVEEYEDVKEKLWDEQHRKSVQRYHEELKRNSQGKKEVNKQEKDTSSPWSRLDELERQETVRGELDNLSSEESYDDEESENSRLQGHSENSSIDDRKVNWEDEMKDSKNSIEDDDNDDSYDGYTEEDEESNEETEVTKEASRKIITFTHSPTPSITLLHAHEAEELVIQSPADVYRLFSPKSILKKTDTTCYSNSHEITKLNSSIMLNKQSHDKGSEEEQILSTSSDVENKSQSLNQPSLHFSSLNSSKNKAFTGLVVEKSPDLPAATSFPTETIEGTQAVHDRTSEEPIKRVSKFKSARLHQNPS</sequence>
<gene>
    <name evidence="19" type="primary">ORF79907</name>
</gene>
<dbReference type="InterPro" id="IPR052255">
    <property type="entry name" value="RNA_pol_II_subunit5-mediator"/>
</dbReference>
<feature type="region of interest" description="Disordered" evidence="18">
    <location>
        <begin position="399"/>
        <end position="442"/>
    </location>
</feature>
<dbReference type="SUPFAM" id="SSF46579">
    <property type="entry name" value="Prefoldin"/>
    <property type="match status" value="1"/>
</dbReference>
<keyword evidence="10" id="KW-0804">Transcription</keyword>
<dbReference type="GO" id="GO:0019212">
    <property type="term" value="F:phosphatase inhibitor activity"/>
    <property type="evidence" value="ECO:0007669"/>
    <property type="project" value="TreeGrafter"/>
</dbReference>
<dbReference type="GO" id="GO:0005739">
    <property type="term" value="C:mitochondrion"/>
    <property type="evidence" value="ECO:0007669"/>
    <property type="project" value="UniProtKB-SubCell"/>
</dbReference>
<evidence type="ECO:0000313" key="19">
    <source>
        <dbReference type="EMBL" id="CEK71808.1"/>
    </source>
</evidence>
<feature type="compositionally biased region" description="Polar residues" evidence="18">
    <location>
        <begin position="357"/>
        <end position="371"/>
    </location>
</feature>
<evidence type="ECO:0000256" key="6">
    <source>
        <dbReference type="ARBA" id="ARBA00022491"/>
    </source>
</evidence>
<evidence type="ECO:0000256" key="10">
    <source>
        <dbReference type="ARBA" id="ARBA00023163"/>
    </source>
</evidence>
<feature type="compositionally biased region" description="Acidic residues" evidence="18">
    <location>
        <begin position="248"/>
        <end position="270"/>
    </location>
</feature>